<feature type="transmembrane region" description="Helical" evidence="6">
    <location>
        <begin position="128"/>
        <end position="145"/>
    </location>
</feature>
<dbReference type="InterPro" id="IPR000620">
    <property type="entry name" value="EamA_dom"/>
</dbReference>
<dbReference type="EMBL" id="CP118246">
    <property type="protein sequence ID" value="WDR01862.1"/>
    <property type="molecule type" value="Genomic_DNA"/>
</dbReference>
<evidence type="ECO:0000256" key="1">
    <source>
        <dbReference type="ARBA" id="ARBA00004141"/>
    </source>
</evidence>
<evidence type="ECO:0000256" key="2">
    <source>
        <dbReference type="ARBA" id="ARBA00007362"/>
    </source>
</evidence>
<gene>
    <name evidence="8" type="ORF">PSQ19_14240</name>
</gene>
<feature type="transmembrane region" description="Helical" evidence="6">
    <location>
        <begin position="48"/>
        <end position="69"/>
    </location>
</feature>
<protein>
    <submittedName>
        <fullName evidence="8">DMT family transporter</fullName>
    </submittedName>
</protein>
<accession>A0ABY7YKZ9</accession>
<evidence type="ECO:0000259" key="7">
    <source>
        <dbReference type="Pfam" id="PF00892"/>
    </source>
</evidence>
<feature type="transmembrane region" description="Helical" evidence="6">
    <location>
        <begin position="76"/>
        <end position="94"/>
    </location>
</feature>
<feature type="transmembrane region" description="Helical" evidence="6">
    <location>
        <begin position="253"/>
        <end position="272"/>
    </location>
</feature>
<dbReference type="SUPFAM" id="SSF103481">
    <property type="entry name" value="Multidrug resistance efflux transporter EmrE"/>
    <property type="match status" value="1"/>
</dbReference>
<dbReference type="InterPro" id="IPR050638">
    <property type="entry name" value="AA-Vitamin_Transporters"/>
</dbReference>
<evidence type="ECO:0000313" key="8">
    <source>
        <dbReference type="EMBL" id="WDR01862.1"/>
    </source>
</evidence>
<dbReference type="InterPro" id="IPR037185">
    <property type="entry name" value="EmrE-like"/>
</dbReference>
<feature type="transmembrane region" description="Helical" evidence="6">
    <location>
        <begin position="100"/>
        <end position="121"/>
    </location>
</feature>
<dbReference type="Pfam" id="PF00892">
    <property type="entry name" value="EamA"/>
    <property type="match status" value="2"/>
</dbReference>
<evidence type="ECO:0000313" key="9">
    <source>
        <dbReference type="Proteomes" id="UP001220530"/>
    </source>
</evidence>
<reference evidence="8 9" key="1">
    <citation type="submission" date="2023-02" db="EMBL/GenBank/DDBJ databases">
        <title>Devosia algicola sp. nov., isolated from the phycosphere of marine algae.</title>
        <authorList>
            <person name="Kim J.M."/>
            <person name="Lee J.K."/>
            <person name="Choi B.J."/>
            <person name="Bayburt H."/>
            <person name="Jeon C.O."/>
        </authorList>
    </citation>
    <scope>NUCLEOTIDE SEQUENCE [LARGE SCALE GENOMIC DNA]</scope>
    <source>
        <strain evidence="8 9">G20-9</strain>
    </source>
</reference>
<feature type="transmembrane region" description="Helical" evidence="6">
    <location>
        <begin position="12"/>
        <end position="36"/>
    </location>
</feature>
<keyword evidence="4 6" id="KW-1133">Transmembrane helix</keyword>
<dbReference type="PANTHER" id="PTHR32322">
    <property type="entry name" value="INNER MEMBRANE TRANSPORTER"/>
    <property type="match status" value="1"/>
</dbReference>
<dbReference type="PANTHER" id="PTHR32322:SF2">
    <property type="entry name" value="EAMA DOMAIN-CONTAINING PROTEIN"/>
    <property type="match status" value="1"/>
</dbReference>
<proteinExistence type="inferred from homology"/>
<feature type="domain" description="EamA" evidence="7">
    <location>
        <begin position="160"/>
        <end position="294"/>
    </location>
</feature>
<keyword evidence="9" id="KW-1185">Reference proteome</keyword>
<feature type="transmembrane region" description="Helical" evidence="6">
    <location>
        <begin position="221"/>
        <end position="241"/>
    </location>
</feature>
<dbReference type="RefSeq" id="WP_282218272.1">
    <property type="nucleotide sequence ID" value="NZ_CP118246.1"/>
</dbReference>
<evidence type="ECO:0000256" key="6">
    <source>
        <dbReference type="SAM" id="Phobius"/>
    </source>
</evidence>
<sequence>MSTADEGKNRLLAHLAMLTFALLIAGSFAFGSLIAGEIAPAPLNAVRFLLGTAVMGVVAFGPAGNTLAVPQAPWRFIILGALLAVYFVTMFVALKITAPVATSAIFTLIPLLVAGFGLIIVGQRTGPVGLVSLIFAGMGSLWVIFRGDFGAMARFEIGPGEQIFFVGCLCYAINTPLLRRFSRGEPAMVLSFFSLAATTVWIGLYGLPEMLATNWGALPPIVWWVILYLAVFPTAVSFFLLQFASLHLPAAKVIAYGYLTPIFVIVLEGLMGHGWASLSVLMGALITVLGLLVLGLSHEHPKSGSARPKKRLPS</sequence>
<organism evidence="8 9">
    <name type="scientific">Devosia algicola</name>
    <dbReference type="NCBI Taxonomy" id="3026418"/>
    <lineage>
        <taxon>Bacteria</taxon>
        <taxon>Pseudomonadati</taxon>
        <taxon>Pseudomonadota</taxon>
        <taxon>Alphaproteobacteria</taxon>
        <taxon>Hyphomicrobiales</taxon>
        <taxon>Devosiaceae</taxon>
        <taxon>Devosia</taxon>
    </lineage>
</organism>
<comment type="similarity">
    <text evidence="2">Belongs to the EamA transporter family.</text>
</comment>
<feature type="transmembrane region" description="Helical" evidence="6">
    <location>
        <begin position="157"/>
        <end position="174"/>
    </location>
</feature>
<feature type="domain" description="EamA" evidence="7">
    <location>
        <begin position="13"/>
        <end position="144"/>
    </location>
</feature>
<feature type="transmembrane region" description="Helical" evidence="6">
    <location>
        <begin position="278"/>
        <end position="297"/>
    </location>
</feature>
<evidence type="ECO:0000256" key="5">
    <source>
        <dbReference type="ARBA" id="ARBA00023136"/>
    </source>
</evidence>
<keyword evidence="3 6" id="KW-0812">Transmembrane</keyword>
<name>A0ABY7YKZ9_9HYPH</name>
<evidence type="ECO:0000256" key="3">
    <source>
        <dbReference type="ARBA" id="ARBA00022692"/>
    </source>
</evidence>
<keyword evidence="5 6" id="KW-0472">Membrane</keyword>
<comment type="subcellular location">
    <subcellularLocation>
        <location evidence="1">Membrane</location>
        <topology evidence="1">Multi-pass membrane protein</topology>
    </subcellularLocation>
</comment>
<dbReference type="Proteomes" id="UP001220530">
    <property type="component" value="Chromosome"/>
</dbReference>
<feature type="transmembrane region" description="Helical" evidence="6">
    <location>
        <begin position="186"/>
        <end position="206"/>
    </location>
</feature>
<evidence type="ECO:0000256" key="4">
    <source>
        <dbReference type="ARBA" id="ARBA00022989"/>
    </source>
</evidence>